<dbReference type="PANTHER" id="PTHR43281">
    <property type="entry name" value="FARNESYL DIPHOSPHATE SYNTHASE"/>
    <property type="match status" value="1"/>
</dbReference>
<evidence type="ECO:0000256" key="5">
    <source>
        <dbReference type="ARBA" id="ARBA00022842"/>
    </source>
</evidence>
<dbReference type="GO" id="GO:0016114">
    <property type="term" value="P:terpenoid biosynthetic process"/>
    <property type="evidence" value="ECO:0007669"/>
    <property type="project" value="UniProtKB-ARBA"/>
</dbReference>
<dbReference type="EMBL" id="HE663493">
    <property type="protein sequence ID" value="CCG08950.1"/>
    <property type="molecule type" value="Genomic_DNA"/>
</dbReference>
<dbReference type="KEGG" id="rpm:RSPPHO_02324"/>
<gene>
    <name evidence="9" type="primary">crtE</name>
    <name evidence="9" type="ORF">RSPPHO_02324</name>
</gene>
<dbReference type="Pfam" id="PF00348">
    <property type="entry name" value="polyprenyl_synt"/>
    <property type="match status" value="1"/>
</dbReference>
<dbReference type="PROSITE" id="PS00723">
    <property type="entry name" value="POLYPRENYL_SYNTHASE_1"/>
    <property type="match status" value="1"/>
</dbReference>
<dbReference type="PANTHER" id="PTHR43281:SF1">
    <property type="entry name" value="FARNESYL DIPHOSPHATE SYNTHASE"/>
    <property type="match status" value="1"/>
</dbReference>
<feature type="region of interest" description="Disordered" evidence="8">
    <location>
        <begin position="1"/>
        <end position="25"/>
    </location>
</feature>
<dbReference type="PROSITE" id="PS00444">
    <property type="entry name" value="POLYPRENYL_SYNTHASE_2"/>
    <property type="match status" value="1"/>
</dbReference>
<dbReference type="HOGENOM" id="CLU_014015_0_1_5"/>
<dbReference type="GO" id="GO:0004659">
    <property type="term" value="F:prenyltransferase activity"/>
    <property type="evidence" value="ECO:0007669"/>
    <property type="project" value="InterPro"/>
</dbReference>
<keyword evidence="6" id="KW-0414">Isoprene biosynthesis</keyword>
<evidence type="ECO:0000256" key="3">
    <source>
        <dbReference type="ARBA" id="ARBA00022679"/>
    </source>
</evidence>
<dbReference type="Proteomes" id="UP000033220">
    <property type="component" value="Chromosome DSM 122"/>
</dbReference>
<comment type="similarity">
    <text evidence="2 7">Belongs to the FPP/GGPP synthase family.</text>
</comment>
<organism evidence="9 10">
    <name type="scientific">Pararhodospirillum photometricum DSM 122</name>
    <dbReference type="NCBI Taxonomy" id="1150469"/>
    <lineage>
        <taxon>Bacteria</taxon>
        <taxon>Pseudomonadati</taxon>
        <taxon>Pseudomonadota</taxon>
        <taxon>Alphaproteobacteria</taxon>
        <taxon>Rhodospirillales</taxon>
        <taxon>Rhodospirillaceae</taxon>
        <taxon>Pararhodospirillum</taxon>
    </lineage>
</organism>
<dbReference type="InterPro" id="IPR008949">
    <property type="entry name" value="Isoprenoid_synthase_dom_sf"/>
</dbReference>
<evidence type="ECO:0000256" key="6">
    <source>
        <dbReference type="ARBA" id="ARBA00023229"/>
    </source>
</evidence>
<evidence type="ECO:0000256" key="1">
    <source>
        <dbReference type="ARBA" id="ARBA00001946"/>
    </source>
</evidence>
<accession>H6SLT5</accession>
<keyword evidence="10" id="KW-1185">Reference proteome</keyword>
<evidence type="ECO:0000256" key="7">
    <source>
        <dbReference type="RuleBase" id="RU004466"/>
    </source>
</evidence>
<name>H6SLT5_PARPM</name>
<evidence type="ECO:0000313" key="9">
    <source>
        <dbReference type="EMBL" id="CCG08950.1"/>
    </source>
</evidence>
<protein>
    <submittedName>
        <fullName evidence="9">CrtE</fullName>
    </submittedName>
</protein>
<dbReference type="CDD" id="cd00685">
    <property type="entry name" value="Trans_IPPS_HT"/>
    <property type="match status" value="1"/>
</dbReference>
<dbReference type="InterPro" id="IPR033749">
    <property type="entry name" value="Polyprenyl_synt_CS"/>
</dbReference>
<dbReference type="Gene3D" id="1.10.600.10">
    <property type="entry name" value="Farnesyl Diphosphate Synthase"/>
    <property type="match status" value="1"/>
</dbReference>
<dbReference type="STRING" id="1150469.RSPPHO_02324"/>
<dbReference type="InterPro" id="IPR000092">
    <property type="entry name" value="Polyprenyl_synt"/>
</dbReference>
<dbReference type="eggNOG" id="COG0142">
    <property type="taxonomic scope" value="Bacteria"/>
</dbReference>
<feature type="compositionally biased region" description="Basic residues" evidence="8">
    <location>
        <begin position="1"/>
        <end position="12"/>
    </location>
</feature>
<evidence type="ECO:0000256" key="2">
    <source>
        <dbReference type="ARBA" id="ARBA00006706"/>
    </source>
</evidence>
<proteinExistence type="inferred from homology"/>
<keyword evidence="4" id="KW-0479">Metal-binding</keyword>
<evidence type="ECO:0000256" key="4">
    <source>
        <dbReference type="ARBA" id="ARBA00022723"/>
    </source>
</evidence>
<comment type="cofactor">
    <cofactor evidence="1">
        <name>Mg(2+)</name>
        <dbReference type="ChEBI" id="CHEBI:18420"/>
    </cofactor>
</comment>
<dbReference type="SUPFAM" id="SSF48576">
    <property type="entry name" value="Terpenoid synthases"/>
    <property type="match status" value="1"/>
</dbReference>
<dbReference type="AlphaFoldDB" id="H6SLT5"/>
<evidence type="ECO:0000313" key="10">
    <source>
        <dbReference type="Proteomes" id="UP000033220"/>
    </source>
</evidence>
<reference evidence="9 10" key="1">
    <citation type="submission" date="2012-02" db="EMBL/GenBank/DDBJ databases">
        <title>Shotgun genome sequence of Phaeospirillum photometricum DSM 122.</title>
        <authorList>
            <person name="Duquesne K."/>
            <person name="Sturgis J."/>
        </authorList>
    </citation>
    <scope>NUCLEOTIDE SEQUENCE [LARGE SCALE GENOMIC DNA]</scope>
    <source>
        <strain evidence="10">DSM122</strain>
    </source>
</reference>
<keyword evidence="5" id="KW-0460">Magnesium</keyword>
<keyword evidence="3 7" id="KW-0808">Transferase</keyword>
<evidence type="ECO:0000256" key="8">
    <source>
        <dbReference type="SAM" id="MobiDB-lite"/>
    </source>
</evidence>
<dbReference type="SFLD" id="SFLDS00005">
    <property type="entry name" value="Isoprenoid_Synthase_Type_I"/>
    <property type="match status" value="1"/>
</dbReference>
<dbReference type="GO" id="GO:0046872">
    <property type="term" value="F:metal ion binding"/>
    <property type="evidence" value="ECO:0007669"/>
    <property type="project" value="UniProtKB-KW"/>
</dbReference>
<dbReference type="FunFam" id="1.10.600.10:FF:000001">
    <property type="entry name" value="Geranylgeranyl diphosphate synthase"/>
    <property type="match status" value="1"/>
</dbReference>
<sequence length="312" mass="32428">MSKVPNSRKWHRSLTIAGGGRNLMDPRQRIDQALERALGRTTAPGAPPLLAQAMRHAVFPGGGRFRPRLTLGVALACGDDAPELTDAAAVAIEMLHCASLVHDDLPCFDDADMRRGQPSVHKAFGEPLAVLAGDGLILLSFQNLAEAAALHPQRLGTLVSLVADAVGVPNGIVAGQAWESEPEVEINDYQRAKTAALFAAATMAGAAAAGGVAADWRILGERLGEAYQVADDLRDVASDPETLGKPVGQDAALGRPNAVAQFGVAGAVGRLKGLIDEAVTSIPDCAGAQALRALIRKESESFLPQALASYAA</sequence>